<evidence type="ECO:0000259" key="7">
    <source>
        <dbReference type="Pfam" id="PF00892"/>
    </source>
</evidence>
<dbReference type="PANTHER" id="PTHR22911:SF6">
    <property type="entry name" value="SOLUTE CARRIER FAMILY 35 MEMBER G1"/>
    <property type="match status" value="1"/>
</dbReference>
<feature type="domain" description="EamA" evidence="7">
    <location>
        <begin position="171"/>
        <end position="301"/>
    </location>
</feature>
<feature type="transmembrane region" description="Helical" evidence="6">
    <location>
        <begin position="172"/>
        <end position="190"/>
    </location>
</feature>
<evidence type="ECO:0000256" key="3">
    <source>
        <dbReference type="ARBA" id="ARBA00022692"/>
    </source>
</evidence>
<feature type="transmembrane region" description="Helical" evidence="6">
    <location>
        <begin position="202"/>
        <end position="222"/>
    </location>
</feature>
<feature type="transmembrane region" description="Helical" evidence="6">
    <location>
        <begin position="228"/>
        <end position="250"/>
    </location>
</feature>
<evidence type="ECO:0000313" key="9">
    <source>
        <dbReference type="Proteomes" id="UP000019593"/>
    </source>
</evidence>
<accession>W8S253</accession>
<dbReference type="STRING" id="1294273.roselon_01920"/>
<feature type="transmembrane region" description="Helical" evidence="6">
    <location>
        <begin position="27"/>
        <end position="46"/>
    </location>
</feature>
<feature type="transmembrane region" description="Helical" evidence="6">
    <location>
        <begin position="285"/>
        <end position="302"/>
    </location>
</feature>
<keyword evidence="9" id="KW-1185">Reference proteome</keyword>
<dbReference type="EMBL" id="CP004372">
    <property type="protein sequence ID" value="AHM04277.1"/>
    <property type="molecule type" value="Genomic_DNA"/>
</dbReference>
<feature type="transmembrane region" description="Helical" evidence="6">
    <location>
        <begin position="262"/>
        <end position="279"/>
    </location>
</feature>
<feature type="transmembrane region" description="Helical" evidence="6">
    <location>
        <begin position="121"/>
        <end position="139"/>
    </location>
</feature>
<comment type="similarity">
    <text evidence="2">Belongs to the drug/metabolite transporter (DMT) superfamily. 10 TMS drug/metabolite exporter (DME) (TC 2.A.7.3) family.</text>
</comment>
<feature type="domain" description="EamA" evidence="7">
    <location>
        <begin position="27"/>
        <end position="162"/>
    </location>
</feature>
<keyword evidence="5 6" id="KW-0472">Membrane</keyword>
<dbReference type="PATRIC" id="fig|1294273.3.peg.1892"/>
<organism evidence="8 9">
    <name type="scientific">Roseicyclus elongatus DSM 19469</name>
    <dbReference type="NCBI Taxonomy" id="1294273"/>
    <lineage>
        <taxon>Bacteria</taxon>
        <taxon>Pseudomonadati</taxon>
        <taxon>Pseudomonadota</taxon>
        <taxon>Alphaproteobacteria</taxon>
        <taxon>Rhodobacterales</taxon>
        <taxon>Roseobacteraceae</taxon>
        <taxon>Roseicyclus</taxon>
    </lineage>
</organism>
<sequence length="312" mass="32560">MTEPQAPQTAIPPAAITPTGPAPNPGLAVLLMICATAFIAATTLLAKALGTEALGDPLHPLQVSHGRFLFAWIAIATTLAVLRPRLIRPDWAHHVGRTLCGWGGVSLMFAAAAMIPLSDATAISFLNPVFGMILAIPFLGETVGKWRWLAAAIAFAGAMILIRPGTEAMQPGALLALGAALCLGFELIFIKRLSGREGPLQILFINNSLGLVIASLAVLAVWQPPSPAQWAALAGLGLAMACAQACFVNAMARADASFVTPFSYLTLVFAALYDGVIFGVLPTPLSVAGASIIIAGAALLAWREQVNRRKRA</sequence>
<dbReference type="InterPro" id="IPR000620">
    <property type="entry name" value="EamA_dom"/>
</dbReference>
<dbReference type="HOGENOM" id="CLU_032828_2_2_5"/>
<dbReference type="AlphaFoldDB" id="W8S253"/>
<dbReference type="Pfam" id="PF00892">
    <property type="entry name" value="EamA"/>
    <property type="match status" value="2"/>
</dbReference>
<evidence type="ECO:0000256" key="5">
    <source>
        <dbReference type="ARBA" id="ARBA00023136"/>
    </source>
</evidence>
<evidence type="ECO:0000313" key="8">
    <source>
        <dbReference type="EMBL" id="AHM04277.1"/>
    </source>
</evidence>
<gene>
    <name evidence="8" type="ORF">roselon_01920</name>
</gene>
<evidence type="ECO:0000256" key="4">
    <source>
        <dbReference type="ARBA" id="ARBA00022989"/>
    </source>
</evidence>
<protein>
    <submittedName>
        <fullName evidence="8">Membrane protein</fullName>
    </submittedName>
</protein>
<feature type="transmembrane region" description="Helical" evidence="6">
    <location>
        <begin position="66"/>
        <end position="82"/>
    </location>
</feature>
<keyword evidence="3 6" id="KW-0812">Transmembrane</keyword>
<proteinExistence type="inferred from homology"/>
<name>W8S253_9RHOB</name>
<dbReference type="KEGG" id="red:roselon_01920"/>
<evidence type="ECO:0000256" key="2">
    <source>
        <dbReference type="ARBA" id="ARBA00009853"/>
    </source>
</evidence>
<feature type="transmembrane region" description="Helical" evidence="6">
    <location>
        <begin position="94"/>
        <end position="115"/>
    </location>
</feature>
<dbReference type="GO" id="GO:0016020">
    <property type="term" value="C:membrane"/>
    <property type="evidence" value="ECO:0007669"/>
    <property type="project" value="UniProtKB-SubCell"/>
</dbReference>
<comment type="subcellular location">
    <subcellularLocation>
        <location evidence="1">Membrane</location>
        <topology evidence="1">Multi-pass membrane protein</topology>
    </subcellularLocation>
</comment>
<reference evidence="8 9" key="1">
    <citation type="submission" date="2013-03" db="EMBL/GenBank/DDBJ databases">
        <authorList>
            <person name="Fiebig A."/>
            <person name="Goeker M."/>
            <person name="Klenk H.-P.P."/>
        </authorList>
    </citation>
    <scope>NUCLEOTIDE SEQUENCE [LARGE SCALE GENOMIC DNA]</scope>
    <source>
        <strain evidence="9">DSM 19469</strain>
    </source>
</reference>
<dbReference type="SUPFAM" id="SSF103481">
    <property type="entry name" value="Multidrug resistance efflux transporter EmrE"/>
    <property type="match status" value="2"/>
</dbReference>
<feature type="transmembrane region" description="Helical" evidence="6">
    <location>
        <begin position="146"/>
        <end position="166"/>
    </location>
</feature>
<evidence type="ECO:0000256" key="6">
    <source>
        <dbReference type="SAM" id="Phobius"/>
    </source>
</evidence>
<keyword evidence="4 6" id="KW-1133">Transmembrane helix</keyword>
<dbReference type="Proteomes" id="UP000019593">
    <property type="component" value="Chromosome"/>
</dbReference>
<dbReference type="eggNOG" id="COG0697">
    <property type="taxonomic scope" value="Bacteria"/>
</dbReference>
<dbReference type="PANTHER" id="PTHR22911">
    <property type="entry name" value="ACYL-MALONYL CONDENSING ENZYME-RELATED"/>
    <property type="match status" value="1"/>
</dbReference>
<dbReference type="InterPro" id="IPR037185">
    <property type="entry name" value="EmrE-like"/>
</dbReference>
<evidence type="ECO:0000256" key="1">
    <source>
        <dbReference type="ARBA" id="ARBA00004141"/>
    </source>
</evidence>